<feature type="transmembrane region" description="Helical" evidence="7">
    <location>
        <begin position="211"/>
        <end position="231"/>
    </location>
</feature>
<keyword evidence="2" id="KW-0813">Transport</keyword>
<evidence type="ECO:0000259" key="8">
    <source>
        <dbReference type="Pfam" id="PF01490"/>
    </source>
</evidence>
<feature type="domain" description="Amino acid transporter transmembrane" evidence="8">
    <location>
        <begin position="203"/>
        <end position="291"/>
    </location>
</feature>
<dbReference type="PANTHER" id="PTHR48017">
    <property type="entry name" value="OS05G0424000 PROTEIN-RELATED"/>
    <property type="match status" value="1"/>
</dbReference>
<feature type="transmembrane region" description="Helical" evidence="7">
    <location>
        <begin position="237"/>
        <end position="256"/>
    </location>
</feature>
<evidence type="ECO:0000256" key="6">
    <source>
        <dbReference type="ARBA" id="ARBA00023136"/>
    </source>
</evidence>
<reference evidence="9" key="1">
    <citation type="submission" date="2022-04" db="EMBL/GenBank/DDBJ databases">
        <title>Carnegiea gigantea Genome sequencing and assembly v2.</title>
        <authorList>
            <person name="Copetti D."/>
            <person name="Sanderson M.J."/>
            <person name="Burquez A."/>
            <person name="Wojciechowski M.F."/>
        </authorList>
    </citation>
    <scope>NUCLEOTIDE SEQUENCE</scope>
    <source>
        <strain evidence="9">SGP5-SGP5p</strain>
        <tissue evidence="9">Aerial part</tissue>
    </source>
</reference>
<dbReference type="Pfam" id="PF01490">
    <property type="entry name" value="Aa_trans"/>
    <property type="match status" value="2"/>
</dbReference>
<dbReference type="EMBL" id="JAKOGI010000038">
    <property type="protein sequence ID" value="KAJ8447489.1"/>
    <property type="molecule type" value="Genomic_DNA"/>
</dbReference>
<gene>
    <name evidence="9" type="ORF">Cgig2_019483</name>
</gene>
<dbReference type="GO" id="GO:0006865">
    <property type="term" value="P:amino acid transport"/>
    <property type="evidence" value="ECO:0007669"/>
    <property type="project" value="UniProtKB-KW"/>
</dbReference>
<feature type="transmembrane region" description="Helical" evidence="7">
    <location>
        <begin position="272"/>
        <end position="294"/>
    </location>
</feature>
<evidence type="ECO:0000256" key="3">
    <source>
        <dbReference type="ARBA" id="ARBA00022692"/>
    </source>
</evidence>
<sequence length="303" mass="33306">MEVGPSIKTYANLGEHAFGSIGKIIVSIILYNDRYMVDTGFLILEGDNLHSLFPEVAIQVCGITIGGKSSFIIIISLVLLPSVWLDNLSILAYISASFVLALFLILGSVFWVGAFDGVGFHFHPRGSLLNLKGIPTAICLCMLCYASHPVIPALYTSMKKKKKKAAFLQGVVTVLFHIHYHLRLDGSSRPVVISTESWFRIDYQKKQQLKIFIRTALVAAQVIVALALPFLGHLMSLVGALLSATASLAIPCLRYLKISRLSKLKLGDHERLLICSIVILNVIFIVVFGTYASLLDIFVCLIN</sequence>
<dbReference type="GO" id="GO:0016020">
    <property type="term" value="C:membrane"/>
    <property type="evidence" value="ECO:0007669"/>
    <property type="project" value="UniProtKB-SubCell"/>
</dbReference>
<feature type="transmembrane region" description="Helical" evidence="7">
    <location>
        <begin position="56"/>
        <end position="79"/>
    </location>
</feature>
<feature type="domain" description="Amino acid transporter transmembrane" evidence="8">
    <location>
        <begin position="4"/>
        <end position="175"/>
    </location>
</feature>
<evidence type="ECO:0000256" key="2">
    <source>
        <dbReference type="ARBA" id="ARBA00022448"/>
    </source>
</evidence>
<protein>
    <recommendedName>
        <fullName evidence="8">Amino acid transporter transmembrane domain-containing protein</fullName>
    </recommendedName>
</protein>
<accession>A0A9Q1KRA1</accession>
<organism evidence="9 10">
    <name type="scientific">Carnegiea gigantea</name>
    <dbReference type="NCBI Taxonomy" id="171969"/>
    <lineage>
        <taxon>Eukaryota</taxon>
        <taxon>Viridiplantae</taxon>
        <taxon>Streptophyta</taxon>
        <taxon>Embryophyta</taxon>
        <taxon>Tracheophyta</taxon>
        <taxon>Spermatophyta</taxon>
        <taxon>Magnoliopsida</taxon>
        <taxon>eudicotyledons</taxon>
        <taxon>Gunneridae</taxon>
        <taxon>Pentapetalae</taxon>
        <taxon>Caryophyllales</taxon>
        <taxon>Cactineae</taxon>
        <taxon>Cactaceae</taxon>
        <taxon>Cactoideae</taxon>
        <taxon>Echinocereeae</taxon>
        <taxon>Carnegiea</taxon>
    </lineage>
</organism>
<evidence type="ECO:0000256" key="1">
    <source>
        <dbReference type="ARBA" id="ARBA00004370"/>
    </source>
</evidence>
<evidence type="ECO:0000256" key="7">
    <source>
        <dbReference type="SAM" id="Phobius"/>
    </source>
</evidence>
<evidence type="ECO:0000256" key="5">
    <source>
        <dbReference type="ARBA" id="ARBA00022989"/>
    </source>
</evidence>
<keyword evidence="6 7" id="KW-0472">Membrane</keyword>
<evidence type="ECO:0000256" key="4">
    <source>
        <dbReference type="ARBA" id="ARBA00022970"/>
    </source>
</evidence>
<keyword evidence="5 7" id="KW-1133">Transmembrane helix</keyword>
<dbReference type="AlphaFoldDB" id="A0A9Q1KRA1"/>
<keyword evidence="3 7" id="KW-0812">Transmembrane</keyword>
<comment type="subcellular location">
    <subcellularLocation>
        <location evidence="1">Membrane</location>
    </subcellularLocation>
</comment>
<evidence type="ECO:0000313" key="10">
    <source>
        <dbReference type="Proteomes" id="UP001153076"/>
    </source>
</evidence>
<dbReference type="Proteomes" id="UP001153076">
    <property type="component" value="Unassembled WGS sequence"/>
</dbReference>
<name>A0A9Q1KRA1_9CARY</name>
<dbReference type="OrthoDB" id="655540at2759"/>
<proteinExistence type="predicted"/>
<keyword evidence="4" id="KW-0029">Amino-acid transport</keyword>
<feature type="transmembrane region" description="Helical" evidence="7">
    <location>
        <begin position="134"/>
        <end position="155"/>
    </location>
</feature>
<feature type="transmembrane region" description="Helical" evidence="7">
    <location>
        <begin position="91"/>
        <end position="114"/>
    </location>
</feature>
<keyword evidence="10" id="KW-1185">Reference proteome</keyword>
<dbReference type="InterPro" id="IPR013057">
    <property type="entry name" value="AA_transpt_TM"/>
</dbReference>
<evidence type="ECO:0000313" key="9">
    <source>
        <dbReference type="EMBL" id="KAJ8447489.1"/>
    </source>
</evidence>
<comment type="caution">
    <text evidence="9">The sequence shown here is derived from an EMBL/GenBank/DDBJ whole genome shotgun (WGS) entry which is preliminary data.</text>
</comment>